<dbReference type="PROSITE" id="PS00902">
    <property type="entry name" value="GLUTAMATE_5_KINASE"/>
    <property type="match status" value="1"/>
</dbReference>
<dbReference type="NCBIfam" id="TIGR01027">
    <property type="entry name" value="proB"/>
    <property type="match status" value="1"/>
</dbReference>
<keyword evidence="4 8" id="KW-0808">Transferase</keyword>
<feature type="binding site" evidence="8">
    <location>
        <position position="9"/>
    </location>
    <ligand>
        <name>ATP</name>
        <dbReference type="ChEBI" id="CHEBI:30616"/>
    </ligand>
</feature>
<dbReference type="Pfam" id="PF00696">
    <property type="entry name" value="AA_kinase"/>
    <property type="match status" value="1"/>
</dbReference>
<evidence type="ECO:0000256" key="2">
    <source>
        <dbReference type="ARBA" id="ARBA00022605"/>
    </source>
</evidence>
<dbReference type="SMART" id="SM00359">
    <property type="entry name" value="PUA"/>
    <property type="match status" value="1"/>
</dbReference>
<dbReference type="Pfam" id="PF01472">
    <property type="entry name" value="PUA"/>
    <property type="match status" value="1"/>
</dbReference>
<keyword evidence="2 8" id="KW-0028">Amino-acid biosynthesis</keyword>
<keyword evidence="3 8" id="KW-0641">Proline biosynthesis</keyword>
<dbReference type="HAMAP" id="MF_00456">
    <property type="entry name" value="ProB"/>
    <property type="match status" value="1"/>
</dbReference>
<dbReference type="PRINTS" id="PR00474">
    <property type="entry name" value="GLU5KINASE"/>
</dbReference>
<evidence type="ECO:0000256" key="3">
    <source>
        <dbReference type="ARBA" id="ARBA00022650"/>
    </source>
</evidence>
<keyword evidence="5 8" id="KW-0547">Nucleotide-binding</keyword>
<evidence type="ECO:0000313" key="11">
    <source>
        <dbReference type="Proteomes" id="UP001501321"/>
    </source>
</evidence>
<evidence type="ECO:0000256" key="4">
    <source>
        <dbReference type="ARBA" id="ARBA00022679"/>
    </source>
</evidence>
<evidence type="ECO:0000256" key="8">
    <source>
        <dbReference type="HAMAP-Rule" id="MF_00456"/>
    </source>
</evidence>
<dbReference type="EC" id="2.7.2.11" evidence="8"/>
<keyword evidence="11" id="KW-1185">Reference proteome</keyword>
<dbReference type="PANTHER" id="PTHR43654:SF1">
    <property type="entry name" value="ISOPENTENYL PHOSPHATE KINASE"/>
    <property type="match status" value="1"/>
</dbReference>
<protein>
    <recommendedName>
        <fullName evidence="8">Glutamate 5-kinase</fullName>
        <ecNumber evidence="8">2.7.2.11</ecNumber>
    </recommendedName>
    <alternativeName>
        <fullName evidence="8">Gamma-glutamyl kinase</fullName>
        <shortName evidence="8">GK</shortName>
    </alternativeName>
</protein>
<dbReference type="InterPro" id="IPR036393">
    <property type="entry name" value="AceGlu_kinase-like_sf"/>
</dbReference>
<dbReference type="InterPro" id="IPR005715">
    <property type="entry name" value="Glu_5kinase/COase_Synthase"/>
</dbReference>
<name>A0ABP8QBM1_9GAMM</name>
<comment type="pathway">
    <text evidence="8">Amino-acid biosynthesis; L-proline biosynthesis; L-glutamate 5-semialdehyde from L-glutamate: step 1/2.</text>
</comment>
<dbReference type="InterPro" id="IPR015947">
    <property type="entry name" value="PUA-like_sf"/>
</dbReference>
<dbReference type="InterPro" id="IPR011529">
    <property type="entry name" value="Glu_5kinase"/>
</dbReference>
<keyword evidence="6 8" id="KW-0418">Kinase</keyword>
<dbReference type="InterPro" id="IPR002478">
    <property type="entry name" value="PUA"/>
</dbReference>
<keyword evidence="1 8" id="KW-0963">Cytoplasm</keyword>
<comment type="caution">
    <text evidence="10">The sequence shown here is derived from an EMBL/GenBank/DDBJ whole genome shotgun (WGS) entry which is preliminary data.</text>
</comment>
<evidence type="ECO:0000256" key="1">
    <source>
        <dbReference type="ARBA" id="ARBA00022490"/>
    </source>
</evidence>
<evidence type="ECO:0000256" key="6">
    <source>
        <dbReference type="ARBA" id="ARBA00022777"/>
    </source>
</evidence>
<comment type="similarity">
    <text evidence="8">Belongs to the glutamate 5-kinase family.</text>
</comment>
<accession>A0ABP8QBM1</accession>
<comment type="catalytic activity">
    <reaction evidence="8">
        <text>L-glutamate + ATP = L-glutamyl 5-phosphate + ADP</text>
        <dbReference type="Rhea" id="RHEA:14877"/>
        <dbReference type="ChEBI" id="CHEBI:29985"/>
        <dbReference type="ChEBI" id="CHEBI:30616"/>
        <dbReference type="ChEBI" id="CHEBI:58274"/>
        <dbReference type="ChEBI" id="CHEBI:456216"/>
        <dbReference type="EC" id="2.7.2.11"/>
    </reaction>
</comment>
<dbReference type="CDD" id="cd04242">
    <property type="entry name" value="AAK_G5K_ProB"/>
    <property type="match status" value="1"/>
</dbReference>
<organism evidence="10 11">
    <name type="scientific">Pseudaeromonas paramecii</name>
    <dbReference type="NCBI Taxonomy" id="2138166"/>
    <lineage>
        <taxon>Bacteria</taxon>
        <taxon>Pseudomonadati</taxon>
        <taxon>Pseudomonadota</taxon>
        <taxon>Gammaproteobacteria</taxon>
        <taxon>Aeromonadales</taxon>
        <taxon>Aeromonadaceae</taxon>
        <taxon>Pseudaeromonas</taxon>
    </lineage>
</organism>
<dbReference type="InterPro" id="IPR036974">
    <property type="entry name" value="PUA_sf"/>
</dbReference>
<dbReference type="InterPro" id="IPR001057">
    <property type="entry name" value="Glu/AcGlu_kinase"/>
</dbReference>
<dbReference type="CDD" id="cd21157">
    <property type="entry name" value="PUA_G5K"/>
    <property type="match status" value="1"/>
</dbReference>
<evidence type="ECO:0000313" key="10">
    <source>
        <dbReference type="EMBL" id="GAA4500656.1"/>
    </source>
</evidence>
<proteinExistence type="inferred from homology"/>
<dbReference type="SUPFAM" id="SSF88697">
    <property type="entry name" value="PUA domain-like"/>
    <property type="match status" value="1"/>
</dbReference>
<evidence type="ECO:0000259" key="9">
    <source>
        <dbReference type="SMART" id="SM00359"/>
    </source>
</evidence>
<dbReference type="InterPro" id="IPR041739">
    <property type="entry name" value="G5K_ProB"/>
</dbReference>
<feature type="binding site" evidence="8">
    <location>
        <position position="148"/>
    </location>
    <ligand>
        <name>substrate</name>
    </ligand>
</feature>
<feature type="binding site" evidence="8">
    <location>
        <begin position="210"/>
        <end position="216"/>
    </location>
    <ligand>
        <name>ATP</name>
        <dbReference type="ChEBI" id="CHEBI:30616"/>
    </ligand>
</feature>
<dbReference type="InterPro" id="IPR019797">
    <property type="entry name" value="Glutamate_5-kinase_CS"/>
</dbReference>
<feature type="binding site" evidence="8">
    <location>
        <begin position="168"/>
        <end position="169"/>
    </location>
    <ligand>
        <name>ATP</name>
        <dbReference type="ChEBI" id="CHEBI:30616"/>
    </ligand>
</feature>
<sequence length="367" mass="39730">MDKKTIVVKLGTSILTGGTNRIDRAHMVELVRQCAALHRQGHHIVVVTSGAVAAGREALGHPKLPATMPHKQMLAAVGQSHLLQIWQSLFGIYNLHVGQMLLTRADLEDRERFLNARDTMHTLLHHRIIPVINENDAVATAEIKVGDNDNLSARAAILADADLLILLTDQRGLFTADPRSNPDAQLIEEVQTIDDTLRKLAGDSVSGLGTGGMATKLQAADVARRAGIEVVIATGQLPEVIGRLAKGERVGTRFPAIATPLESRKSWILAGPPPHGEIVIDEGAERAVRTKGSSLLPKGIVALKGQFERGEAVRIVNRDGRELARGICRYASEDLQRITGRHSDEIEACLGYGYGPVAIHRDDMVLL</sequence>
<evidence type="ECO:0000256" key="7">
    <source>
        <dbReference type="ARBA" id="ARBA00022840"/>
    </source>
</evidence>
<dbReference type="RefSeq" id="WP_345013154.1">
    <property type="nucleotide sequence ID" value="NZ_BAABFC010000014.1"/>
</dbReference>
<dbReference type="Gene3D" id="2.30.130.10">
    <property type="entry name" value="PUA domain"/>
    <property type="match status" value="1"/>
</dbReference>
<dbReference type="PANTHER" id="PTHR43654">
    <property type="entry name" value="GLUTAMATE 5-KINASE"/>
    <property type="match status" value="1"/>
</dbReference>
<feature type="domain" description="PUA" evidence="9">
    <location>
        <begin position="276"/>
        <end position="359"/>
    </location>
</feature>
<dbReference type="Proteomes" id="UP001501321">
    <property type="component" value="Unassembled WGS sequence"/>
</dbReference>
<dbReference type="SUPFAM" id="SSF53633">
    <property type="entry name" value="Carbamate kinase-like"/>
    <property type="match status" value="1"/>
</dbReference>
<dbReference type="InterPro" id="IPR001048">
    <property type="entry name" value="Asp/Glu/Uridylate_kinase"/>
</dbReference>
<comment type="subcellular location">
    <subcellularLocation>
        <location evidence="8">Cytoplasm</location>
    </subcellularLocation>
</comment>
<feature type="binding site" evidence="8">
    <location>
        <position position="49"/>
    </location>
    <ligand>
        <name>substrate</name>
    </ligand>
</feature>
<evidence type="ECO:0000256" key="5">
    <source>
        <dbReference type="ARBA" id="ARBA00022741"/>
    </source>
</evidence>
<feature type="binding site" evidence="8">
    <location>
        <position position="136"/>
    </location>
    <ligand>
        <name>substrate</name>
    </ligand>
</feature>
<dbReference type="PIRSF" id="PIRSF000729">
    <property type="entry name" value="GK"/>
    <property type="match status" value="1"/>
</dbReference>
<dbReference type="EMBL" id="BAABFC010000014">
    <property type="protein sequence ID" value="GAA4500656.1"/>
    <property type="molecule type" value="Genomic_DNA"/>
</dbReference>
<dbReference type="Gene3D" id="3.40.1160.10">
    <property type="entry name" value="Acetylglutamate kinase-like"/>
    <property type="match status" value="2"/>
</dbReference>
<reference evidence="11" key="1">
    <citation type="journal article" date="2019" name="Int. J. Syst. Evol. Microbiol.">
        <title>The Global Catalogue of Microorganisms (GCM) 10K type strain sequencing project: providing services to taxonomists for standard genome sequencing and annotation.</title>
        <authorList>
            <consortium name="The Broad Institute Genomics Platform"/>
            <consortium name="The Broad Institute Genome Sequencing Center for Infectious Disease"/>
            <person name="Wu L."/>
            <person name="Ma J."/>
        </authorList>
    </citation>
    <scope>NUCLEOTIDE SEQUENCE [LARGE SCALE GENOMIC DNA]</scope>
    <source>
        <strain evidence="11">JCM 32226</strain>
    </source>
</reference>
<comment type="function">
    <text evidence="8">Catalyzes the transfer of a phosphate group to glutamate to form L-glutamate 5-phosphate.</text>
</comment>
<gene>
    <name evidence="8 10" type="primary">proB</name>
    <name evidence="10" type="ORF">GCM10023095_22750</name>
</gene>
<dbReference type="PROSITE" id="PS50890">
    <property type="entry name" value="PUA"/>
    <property type="match status" value="1"/>
</dbReference>
<keyword evidence="7 8" id="KW-0067">ATP-binding</keyword>